<reference evidence="1 2" key="1">
    <citation type="journal article" date="2013" name="Environ. Microbiol.">
        <title>Chloride and organic osmolytes: a hybrid strategy to cope with elevated salinities by the moderately halophilic, chloride-dependent bacterium Halobacillus halophilus.</title>
        <authorList>
            <person name="Saum S.H."/>
            <person name="Pfeiffer F."/>
            <person name="Palm P."/>
            <person name="Rampp M."/>
            <person name="Schuster S.C."/>
            <person name="Muller V."/>
            <person name="Oesterhelt D."/>
        </authorList>
    </citation>
    <scope>NUCLEOTIDE SEQUENCE [LARGE SCALE GENOMIC DNA]</scope>
    <source>
        <strain evidence="2">ATCC 35676 / DSM 2266 / JCM 20832 / KCTC 3685 / LMG 17431 / NBRC 102448 / NCIMB 2269</strain>
    </source>
</reference>
<dbReference type="HOGENOM" id="CLU_2382118_0_0_9"/>
<organism evidence="1 2">
    <name type="scientific">Halobacillus halophilus (strain ATCC 35676 / DSM 2266 / JCM 20832 / KCTC 3685 / LMG 17431 / NBRC 102448 / NCIMB 2269)</name>
    <name type="common">Sporosarcina halophila</name>
    <dbReference type="NCBI Taxonomy" id="866895"/>
    <lineage>
        <taxon>Bacteria</taxon>
        <taxon>Bacillati</taxon>
        <taxon>Bacillota</taxon>
        <taxon>Bacilli</taxon>
        <taxon>Bacillales</taxon>
        <taxon>Bacillaceae</taxon>
        <taxon>Halobacillus</taxon>
    </lineage>
</organism>
<evidence type="ECO:0000313" key="2">
    <source>
        <dbReference type="Proteomes" id="UP000007397"/>
    </source>
</evidence>
<protein>
    <submittedName>
        <fullName evidence="1">Uncharacterized protein</fullName>
    </submittedName>
</protein>
<gene>
    <name evidence="1" type="ordered locus">HBHAL_3384</name>
</gene>
<proteinExistence type="predicted"/>
<accession>I0JNK7</accession>
<dbReference type="EMBL" id="HE717023">
    <property type="protein sequence ID" value="CCG45727.1"/>
    <property type="molecule type" value="Genomic_DNA"/>
</dbReference>
<dbReference type="Proteomes" id="UP000007397">
    <property type="component" value="Chromosome"/>
</dbReference>
<keyword evidence="2" id="KW-1185">Reference proteome</keyword>
<dbReference type="AlphaFoldDB" id="I0JNK7"/>
<dbReference type="Pfam" id="PF03860">
    <property type="entry name" value="Csp"/>
    <property type="match status" value="1"/>
</dbReference>
<dbReference type="Gene3D" id="1.20.1270.360">
    <property type="match status" value="1"/>
</dbReference>
<dbReference type="RefSeq" id="WP_014643616.1">
    <property type="nucleotide sequence ID" value="NC_017668.1"/>
</dbReference>
<name>I0JNK7_HALH3</name>
<dbReference type="InterPro" id="IPR005560">
    <property type="entry name" value="Csp_YhjQ"/>
</dbReference>
<dbReference type="KEGG" id="hhd:HBHAL_3384"/>
<sequence length="94" mass="10381">MKHLNNSLQQQSFHVLTCIHLVKKSKEAYEHAKEIVESGSPISEEICKACAAICRDSAKKLNAAKDGSMDKMIELCLVNATLCEEMISIVKSDT</sequence>
<evidence type="ECO:0000313" key="1">
    <source>
        <dbReference type="EMBL" id="CCG45727.1"/>
    </source>
</evidence>
<dbReference type="PATRIC" id="fig|866895.3.peg.2400"/>